<keyword evidence="3" id="KW-1185">Reference proteome</keyword>
<feature type="transmembrane region" description="Helical" evidence="1">
    <location>
        <begin position="342"/>
        <end position="363"/>
    </location>
</feature>
<feature type="transmembrane region" description="Helical" evidence="1">
    <location>
        <begin position="89"/>
        <end position="111"/>
    </location>
</feature>
<reference evidence="2 3" key="2">
    <citation type="submission" date="2020-08" db="EMBL/GenBank/DDBJ databases">
        <title>The Agave Microbiome: Exploring the role of microbial communities in plant adaptations to desert environments.</title>
        <authorList>
            <person name="Partida-Martinez L.P."/>
        </authorList>
    </citation>
    <scope>NUCLEOTIDE SEQUENCE [LARGE SCALE GENOMIC DNA]</scope>
    <source>
        <strain evidence="2 3">AT2.17</strain>
    </source>
</reference>
<evidence type="ECO:0000313" key="2">
    <source>
        <dbReference type="EMBL" id="NYE36492.1"/>
    </source>
</evidence>
<feature type="transmembrane region" description="Helical" evidence="1">
    <location>
        <begin position="242"/>
        <end position="262"/>
    </location>
</feature>
<dbReference type="Proteomes" id="UP000549911">
    <property type="component" value="Unassembled WGS sequence"/>
</dbReference>
<feature type="transmembrane region" description="Helical" evidence="1">
    <location>
        <begin position="47"/>
        <end position="69"/>
    </location>
</feature>
<dbReference type="EMBL" id="JACCBW010000002">
    <property type="protein sequence ID" value="NYE36492.1"/>
    <property type="molecule type" value="Genomic_DNA"/>
</dbReference>
<feature type="transmembrane region" description="Helical" evidence="1">
    <location>
        <begin position="319"/>
        <end position="336"/>
    </location>
</feature>
<protein>
    <submittedName>
        <fullName evidence="2">Uncharacterized protein</fullName>
    </submittedName>
</protein>
<feature type="transmembrane region" description="Helical" evidence="1">
    <location>
        <begin position="458"/>
        <end position="478"/>
    </location>
</feature>
<dbReference type="RefSeq" id="WP_179619163.1">
    <property type="nucleotide sequence ID" value="NZ_JACCBW010000002.1"/>
</dbReference>
<name>A0A7Y9KSJ7_9ACTN</name>
<keyword evidence="1" id="KW-1133">Transmembrane helix</keyword>
<feature type="transmembrane region" description="Helical" evidence="1">
    <location>
        <begin position="384"/>
        <end position="406"/>
    </location>
</feature>
<gene>
    <name evidence="2" type="ORF">F4692_001625</name>
</gene>
<evidence type="ECO:0000313" key="3">
    <source>
        <dbReference type="Proteomes" id="UP000549911"/>
    </source>
</evidence>
<keyword evidence="1" id="KW-0472">Membrane</keyword>
<comment type="caution">
    <text evidence="2">The sequence shown here is derived from an EMBL/GenBank/DDBJ whole genome shotgun (WGS) entry which is preliminary data.</text>
</comment>
<organism evidence="2 3">
    <name type="scientific">Nocardioides cavernae</name>
    <dbReference type="NCBI Taxonomy" id="1921566"/>
    <lineage>
        <taxon>Bacteria</taxon>
        <taxon>Bacillati</taxon>
        <taxon>Actinomycetota</taxon>
        <taxon>Actinomycetes</taxon>
        <taxon>Propionibacteriales</taxon>
        <taxon>Nocardioidaceae</taxon>
        <taxon>Nocardioides</taxon>
    </lineage>
</organism>
<proteinExistence type="predicted"/>
<accession>A0A7Y9KSJ7</accession>
<feature type="transmembrane region" description="Helical" evidence="1">
    <location>
        <begin position="132"/>
        <end position="159"/>
    </location>
</feature>
<sequence>MPSSTDIRTDIRTDTRTDARLDTWLDAARDTGHLVAFRARTVRRRRAGAVGVVVVLALSLVFAVAPSGFDPASVDSPTVARAFASIRGNLGATFAGFLLLAVAASVGSGGGRELLSRSEAAVHPISPVTEHLGALLLAPLNLAWLVQMWGLLAITALVASPEHLLGAQFVVLAWVLAATAFGQAVGWAVEGVRRTARGVLAVRVVGGLVVATLVGLHLAGHLGRVVGALPTTWVAATAQTSGWPLAVLVLLGLAAVGVVVGARPAAWALGLPPREELRVQSGVHEARPAPEPRWGSPDRALLRRLDRGSVWRSVGMRRGLLTLGLGPGLVALVAGLEWGSVMLLPGLTASGAALLFGVNAWCLDGKGMVWRETLPVSAADVFDVRALVVAECMALCSGVTVVLALLRNGLPPLVTGVAVLSCWLVVVVQVLAIVMTWSIRSPYSVDLSSPRATPAPHAAMAGYAGRLSLVTTLTAMLFTGLTVLPWAWVPAVVAVPFVAWSSRRLVRARRRWLADDERARVVLTVAAV</sequence>
<feature type="transmembrane region" description="Helical" evidence="1">
    <location>
        <begin position="165"/>
        <end position="188"/>
    </location>
</feature>
<evidence type="ECO:0000256" key="1">
    <source>
        <dbReference type="SAM" id="Phobius"/>
    </source>
</evidence>
<feature type="transmembrane region" description="Helical" evidence="1">
    <location>
        <begin position="412"/>
        <end position="437"/>
    </location>
</feature>
<dbReference type="AlphaFoldDB" id="A0A7Y9KSJ7"/>
<feature type="transmembrane region" description="Helical" evidence="1">
    <location>
        <begin position="200"/>
        <end position="222"/>
    </location>
</feature>
<keyword evidence="1" id="KW-0812">Transmembrane</keyword>
<reference evidence="2 3" key="1">
    <citation type="submission" date="2020-07" db="EMBL/GenBank/DDBJ databases">
        <authorList>
            <person name="Partida-Martinez L."/>
            <person name="Huntemann M."/>
            <person name="Clum A."/>
            <person name="Wang J."/>
            <person name="Palaniappan K."/>
            <person name="Ritter S."/>
            <person name="Chen I.-M."/>
            <person name="Stamatis D."/>
            <person name="Reddy T."/>
            <person name="O'Malley R."/>
            <person name="Daum C."/>
            <person name="Shapiro N."/>
            <person name="Ivanova N."/>
            <person name="Kyrpides N."/>
            <person name="Woyke T."/>
        </authorList>
    </citation>
    <scope>NUCLEOTIDE SEQUENCE [LARGE SCALE GENOMIC DNA]</scope>
    <source>
        <strain evidence="2 3">AT2.17</strain>
    </source>
</reference>